<dbReference type="EMBL" id="BARS01003776">
    <property type="protein sequence ID" value="GAF68359.1"/>
    <property type="molecule type" value="Genomic_DNA"/>
</dbReference>
<gene>
    <name evidence="1" type="ORF">S01H1_07321</name>
</gene>
<dbReference type="AlphaFoldDB" id="X0RHM0"/>
<accession>X0RHM0</accession>
<sequence>PTGMVFIRNRNGSHNPDEAMDIADFDLACRVLSAYLFSLLS</sequence>
<proteinExistence type="predicted"/>
<evidence type="ECO:0000313" key="1">
    <source>
        <dbReference type="EMBL" id="GAF68359.1"/>
    </source>
</evidence>
<organism evidence="1">
    <name type="scientific">marine sediment metagenome</name>
    <dbReference type="NCBI Taxonomy" id="412755"/>
    <lineage>
        <taxon>unclassified sequences</taxon>
        <taxon>metagenomes</taxon>
        <taxon>ecological metagenomes</taxon>
    </lineage>
</organism>
<name>X0RHM0_9ZZZZ</name>
<reference evidence="1" key="1">
    <citation type="journal article" date="2014" name="Front. Microbiol.">
        <title>High frequency of phylogenetically diverse reductive dehalogenase-homologous genes in deep subseafloor sedimentary metagenomes.</title>
        <authorList>
            <person name="Kawai M."/>
            <person name="Futagami T."/>
            <person name="Toyoda A."/>
            <person name="Takaki Y."/>
            <person name="Nishi S."/>
            <person name="Hori S."/>
            <person name="Arai W."/>
            <person name="Tsubouchi T."/>
            <person name="Morono Y."/>
            <person name="Uchiyama I."/>
            <person name="Ito T."/>
            <person name="Fujiyama A."/>
            <person name="Inagaki F."/>
            <person name="Takami H."/>
        </authorList>
    </citation>
    <scope>NUCLEOTIDE SEQUENCE</scope>
    <source>
        <strain evidence="1">Expedition CK06-06</strain>
    </source>
</reference>
<dbReference type="Gene3D" id="3.40.630.10">
    <property type="entry name" value="Zn peptidases"/>
    <property type="match status" value="1"/>
</dbReference>
<protein>
    <submittedName>
        <fullName evidence="1">Uncharacterized protein</fullName>
    </submittedName>
</protein>
<comment type="caution">
    <text evidence="1">The sequence shown here is derived from an EMBL/GenBank/DDBJ whole genome shotgun (WGS) entry which is preliminary data.</text>
</comment>
<dbReference type="SUPFAM" id="SSF53187">
    <property type="entry name" value="Zn-dependent exopeptidases"/>
    <property type="match status" value="1"/>
</dbReference>
<feature type="non-terminal residue" evidence="1">
    <location>
        <position position="1"/>
    </location>
</feature>